<evidence type="ECO:0000313" key="1">
    <source>
        <dbReference type="EMBL" id="JAD62475.1"/>
    </source>
</evidence>
<reference evidence="1" key="2">
    <citation type="journal article" date="2015" name="Data Brief">
        <title>Shoot transcriptome of the giant reed, Arundo donax.</title>
        <authorList>
            <person name="Barrero R.A."/>
            <person name="Guerrero F.D."/>
            <person name="Moolhuijzen P."/>
            <person name="Goolsby J.A."/>
            <person name="Tidwell J."/>
            <person name="Bellgard S.E."/>
            <person name="Bellgard M.I."/>
        </authorList>
    </citation>
    <scope>NUCLEOTIDE SEQUENCE</scope>
    <source>
        <tissue evidence="1">Shoot tissue taken approximately 20 cm above the soil surface</tissue>
    </source>
</reference>
<dbReference type="AlphaFoldDB" id="A0A0A9BML3"/>
<name>A0A0A9BML3_ARUDO</name>
<sequence>MYIPLQSECSHLYYAITHN</sequence>
<accession>A0A0A9BML3</accession>
<protein>
    <submittedName>
        <fullName evidence="1">Uncharacterized protein</fullName>
    </submittedName>
</protein>
<reference evidence="1" key="1">
    <citation type="submission" date="2014-09" db="EMBL/GenBank/DDBJ databases">
        <authorList>
            <person name="Magalhaes I.L.F."/>
            <person name="Oliveira U."/>
            <person name="Santos F.R."/>
            <person name="Vidigal T.H.D.A."/>
            <person name="Brescovit A.D."/>
            <person name="Santos A.J."/>
        </authorList>
    </citation>
    <scope>NUCLEOTIDE SEQUENCE</scope>
    <source>
        <tissue evidence="1">Shoot tissue taken approximately 20 cm above the soil surface</tissue>
    </source>
</reference>
<proteinExistence type="predicted"/>
<organism evidence="1">
    <name type="scientific">Arundo donax</name>
    <name type="common">Giant reed</name>
    <name type="synonym">Donax arundinaceus</name>
    <dbReference type="NCBI Taxonomy" id="35708"/>
    <lineage>
        <taxon>Eukaryota</taxon>
        <taxon>Viridiplantae</taxon>
        <taxon>Streptophyta</taxon>
        <taxon>Embryophyta</taxon>
        <taxon>Tracheophyta</taxon>
        <taxon>Spermatophyta</taxon>
        <taxon>Magnoliopsida</taxon>
        <taxon>Liliopsida</taxon>
        <taxon>Poales</taxon>
        <taxon>Poaceae</taxon>
        <taxon>PACMAD clade</taxon>
        <taxon>Arundinoideae</taxon>
        <taxon>Arundineae</taxon>
        <taxon>Arundo</taxon>
    </lineage>
</organism>
<dbReference type="EMBL" id="GBRH01235420">
    <property type="protein sequence ID" value="JAD62475.1"/>
    <property type="molecule type" value="Transcribed_RNA"/>
</dbReference>